<dbReference type="SUPFAM" id="SSF47203">
    <property type="entry name" value="Acyl-CoA dehydrogenase C-terminal domain-like"/>
    <property type="match status" value="1"/>
</dbReference>
<dbReference type="Gene3D" id="2.40.110.10">
    <property type="entry name" value="Butyryl-CoA Dehydrogenase, subunit A, domain 2"/>
    <property type="match status" value="1"/>
</dbReference>
<dbReference type="FunFam" id="2.40.110.10:FF:000002">
    <property type="entry name" value="Acyl-CoA dehydrogenase fadE12"/>
    <property type="match status" value="1"/>
</dbReference>
<name>A0A1Y2CVE0_9FUNG</name>
<dbReference type="GO" id="GO:0003995">
    <property type="term" value="F:acyl-CoA dehydrogenase activity"/>
    <property type="evidence" value="ECO:0007669"/>
    <property type="project" value="TreeGrafter"/>
</dbReference>
<protein>
    <submittedName>
        <fullName evidence="10">Acyl-CoA dehydrogenase NM domain-like protein</fullName>
    </submittedName>
</protein>
<dbReference type="GO" id="GO:0033539">
    <property type="term" value="P:fatty acid beta-oxidation using acyl-CoA dehydrogenase"/>
    <property type="evidence" value="ECO:0007669"/>
    <property type="project" value="TreeGrafter"/>
</dbReference>
<dbReference type="InterPro" id="IPR006091">
    <property type="entry name" value="Acyl-CoA_Oxase/DH_mid-dom"/>
</dbReference>
<evidence type="ECO:0000256" key="2">
    <source>
        <dbReference type="ARBA" id="ARBA00009347"/>
    </source>
</evidence>
<dbReference type="InterPro" id="IPR037069">
    <property type="entry name" value="AcylCoA_DH/ox_N_sf"/>
</dbReference>
<dbReference type="GO" id="GO:0005737">
    <property type="term" value="C:cytoplasm"/>
    <property type="evidence" value="ECO:0007669"/>
    <property type="project" value="TreeGrafter"/>
</dbReference>
<keyword evidence="4" id="KW-0285">Flavoprotein</keyword>
<keyword evidence="3" id="KW-0349">Heme</keyword>
<evidence type="ECO:0000256" key="4">
    <source>
        <dbReference type="ARBA" id="ARBA00022630"/>
    </source>
</evidence>
<keyword evidence="11" id="KW-1185">Reference proteome</keyword>
<dbReference type="InterPro" id="IPR018506">
    <property type="entry name" value="Cyt_B5_heme-BS"/>
</dbReference>
<dbReference type="PROSITE" id="PS00191">
    <property type="entry name" value="CYTOCHROME_B5_1"/>
    <property type="match status" value="1"/>
</dbReference>
<dbReference type="PROSITE" id="PS50255">
    <property type="entry name" value="CYTOCHROME_B5_2"/>
    <property type="match status" value="1"/>
</dbReference>
<dbReference type="InterPro" id="IPR013786">
    <property type="entry name" value="AcylCoA_DH/ox_N"/>
</dbReference>
<dbReference type="GO" id="GO:0046872">
    <property type="term" value="F:metal ion binding"/>
    <property type="evidence" value="ECO:0007669"/>
    <property type="project" value="UniProtKB-KW"/>
</dbReference>
<dbReference type="InterPro" id="IPR009100">
    <property type="entry name" value="AcylCoA_DH/oxidase_NM_dom_sf"/>
</dbReference>
<proteinExistence type="inferred from homology"/>
<evidence type="ECO:0000256" key="6">
    <source>
        <dbReference type="ARBA" id="ARBA00022827"/>
    </source>
</evidence>
<evidence type="ECO:0000256" key="8">
    <source>
        <dbReference type="ARBA" id="ARBA00023004"/>
    </source>
</evidence>
<keyword evidence="7" id="KW-0560">Oxidoreductase</keyword>
<dbReference type="Pfam" id="PF02770">
    <property type="entry name" value="Acyl-CoA_dh_M"/>
    <property type="match status" value="1"/>
</dbReference>
<dbReference type="Pfam" id="PF00173">
    <property type="entry name" value="Cyt-b5"/>
    <property type="match status" value="1"/>
</dbReference>
<dbReference type="GO" id="GO:0020037">
    <property type="term" value="F:heme binding"/>
    <property type="evidence" value="ECO:0007669"/>
    <property type="project" value="InterPro"/>
</dbReference>
<reference evidence="10 11" key="1">
    <citation type="submission" date="2016-07" db="EMBL/GenBank/DDBJ databases">
        <title>Pervasive Adenine N6-methylation of Active Genes in Fungi.</title>
        <authorList>
            <consortium name="DOE Joint Genome Institute"/>
            <person name="Mondo S.J."/>
            <person name="Dannebaum R.O."/>
            <person name="Kuo R.C."/>
            <person name="Labutti K."/>
            <person name="Haridas S."/>
            <person name="Kuo A."/>
            <person name="Salamov A."/>
            <person name="Ahrendt S.R."/>
            <person name="Lipzen A."/>
            <person name="Sullivan W."/>
            <person name="Andreopoulos W.B."/>
            <person name="Clum A."/>
            <person name="Lindquist E."/>
            <person name="Daum C."/>
            <person name="Ramamoorthy G.K."/>
            <person name="Gryganskyi A."/>
            <person name="Culley D."/>
            <person name="Magnuson J.K."/>
            <person name="James T.Y."/>
            <person name="O'Malley M.A."/>
            <person name="Stajich J.E."/>
            <person name="Spatafora J.W."/>
            <person name="Visel A."/>
            <person name="Grigoriev I.V."/>
        </authorList>
    </citation>
    <scope>NUCLEOTIDE SEQUENCE [LARGE SCALE GENOMIC DNA]</scope>
    <source>
        <strain evidence="10 11">JEL800</strain>
    </source>
</reference>
<dbReference type="Pfam" id="PF02771">
    <property type="entry name" value="Acyl-CoA_dh_N"/>
    <property type="match status" value="1"/>
</dbReference>
<dbReference type="Gene3D" id="1.20.140.10">
    <property type="entry name" value="Butyryl-CoA Dehydrogenase, subunit A, domain 3"/>
    <property type="match status" value="1"/>
</dbReference>
<keyword evidence="5" id="KW-0479">Metal-binding</keyword>
<dbReference type="PANTHER" id="PTHR48083:SF28">
    <property type="entry name" value="ACYL-COA DEHYDROGENASE FAMILY PROTEIN (AFU_ORTHOLOGUE AFUA_6G10880)-RELATED"/>
    <property type="match status" value="1"/>
</dbReference>
<evidence type="ECO:0000313" key="11">
    <source>
        <dbReference type="Proteomes" id="UP000193642"/>
    </source>
</evidence>
<dbReference type="Gene3D" id="1.10.540.10">
    <property type="entry name" value="Acyl-CoA dehydrogenase/oxidase, N-terminal domain"/>
    <property type="match status" value="1"/>
</dbReference>
<accession>A0A1Y2CVE0</accession>
<dbReference type="STRING" id="329046.A0A1Y2CVE0"/>
<dbReference type="SMART" id="SM01117">
    <property type="entry name" value="Cyt-b5"/>
    <property type="match status" value="1"/>
</dbReference>
<dbReference type="SUPFAM" id="SSF56645">
    <property type="entry name" value="Acyl-CoA dehydrogenase NM domain-like"/>
    <property type="match status" value="1"/>
</dbReference>
<dbReference type="InterPro" id="IPR036250">
    <property type="entry name" value="AcylCo_DH-like_C"/>
</dbReference>
<comment type="similarity">
    <text evidence="2">Belongs to the acyl-CoA dehydrogenase family.</text>
</comment>
<dbReference type="AlphaFoldDB" id="A0A1Y2CVE0"/>
<comment type="cofactor">
    <cofactor evidence="1">
        <name>FAD</name>
        <dbReference type="ChEBI" id="CHEBI:57692"/>
    </cofactor>
</comment>
<dbReference type="Gene3D" id="3.10.120.10">
    <property type="entry name" value="Cytochrome b5-like heme/steroid binding domain"/>
    <property type="match status" value="1"/>
</dbReference>
<gene>
    <name evidence="10" type="ORF">BCR33DRAFT_757284</name>
</gene>
<dbReference type="Proteomes" id="UP000193642">
    <property type="component" value="Unassembled WGS sequence"/>
</dbReference>
<dbReference type="InterPro" id="IPR050741">
    <property type="entry name" value="Acyl-CoA_dehydrogenase"/>
</dbReference>
<evidence type="ECO:0000256" key="5">
    <source>
        <dbReference type="ARBA" id="ARBA00022723"/>
    </source>
</evidence>
<dbReference type="InterPro" id="IPR036400">
    <property type="entry name" value="Cyt_B5-like_heme/steroid_sf"/>
</dbReference>
<dbReference type="InterPro" id="IPR046373">
    <property type="entry name" value="Acyl-CoA_Oxase/DH_mid-dom_sf"/>
</dbReference>
<evidence type="ECO:0000256" key="3">
    <source>
        <dbReference type="ARBA" id="ARBA00022617"/>
    </source>
</evidence>
<evidence type="ECO:0000256" key="1">
    <source>
        <dbReference type="ARBA" id="ARBA00001974"/>
    </source>
</evidence>
<feature type="domain" description="Cytochrome b5 heme-binding" evidence="9">
    <location>
        <begin position="1"/>
        <end position="76"/>
    </location>
</feature>
<keyword evidence="8" id="KW-0408">Iron</keyword>
<organism evidence="10 11">
    <name type="scientific">Rhizoclosmatium globosum</name>
    <dbReference type="NCBI Taxonomy" id="329046"/>
    <lineage>
        <taxon>Eukaryota</taxon>
        <taxon>Fungi</taxon>
        <taxon>Fungi incertae sedis</taxon>
        <taxon>Chytridiomycota</taxon>
        <taxon>Chytridiomycota incertae sedis</taxon>
        <taxon>Chytridiomycetes</taxon>
        <taxon>Chytridiales</taxon>
        <taxon>Chytriomycetaceae</taxon>
        <taxon>Rhizoclosmatium</taxon>
    </lineage>
</organism>
<dbReference type="OrthoDB" id="10254877at2759"/>
<comment type="caution">
    <text evidence="10">The sequence shown here is derived from an EMBL/GenBank/DDBJ whole genome shotgun (WGS) entry which is preliminary data.</text>
</comment>
<evidence type="ECO:0000259" key="9">
    <source>
        <dbReference type="PROSITE" id="PS50255"/>
    </source>
</evidence>
<dbReference type="EMBL" id="MCGO01000006">
    <property type="protein sequence ID" value="ORY51020.1"/>
    <property type="molecule type" value="Genomic_DNA"/>
</dbReference>
<evidence type="ECO:0000256" key="7">
    <source>
        <dbReference type="ARBA" id="ARBA00023002"/>
    </source>
</evidence>
<dbReference type="PANTHER" id="PTHR48083">
    <property type="entry name" value="MEDIUM-CHAIN SPECIFIC ACYL-COA DEHYDROGENASE, MITOCHONDRIAL-RELATED"/>
    <property type="match status" value="1"/>
</dbReference>
<sequence length="514" mass="56152">MKQISLTSLGQHNSESNGHIAISGHVYDVSDFLDAHPGGKRVLLPLLGKDATAEFNRYHSPTLLTKYKSLVVGTLEGHEVEASSDSTDAFGNLIAFAEPAWYHGQPSPYYNDTHRRLRAWMRGLVEQHIIPHVNDWEAAGEVPSSLYKTFGKEGVLSCMVGVSPWPNWVPHQPPCGIKPEEWTAFHEVVLGDELARIASCGIGAVLSLGPQIALPAVVNYASEGIKERVVGPVLRGEKTICLCITEPSAGSDVANIQTSATISKDGSHYVVNGEKKWITNGAWADFFIVAVRTGKEGMNGISLLLLERGMEGLRTRKIACQGNIGSGTAFVIMDNVKVPASNIIGTVNKGFKCIMANFNHERFGIIIGAIRSARICYEDAVIHAHRRKTFGKPLFDHGVIRNKLANMAHKIEAAQAWMESIVYQQTQMSHEEATLKLGGAIALLKAQATQTVEFCAREASQIMGGISYTKGGVGGRVERIYRDVRGYAIPGGSEEIMLIWEFVSPSRFHKCCME</sequence>
<evidence type="ECO:0000313" key="10">
    <source>
        <dbReference type="EMBL" id="ORY51020.1"/>
    </source>
</evidence>
<dbReference type="Pfam" id="PF00441">
    <property type="entry name" value="Acyl-CoA_dh_1"/>
    <property type="match status" value="1"/>
</dbReference>
<dbReference type="GO" id="GO:0050660">
    <property type="term" value="F:flavin adenine dinucleotide binding"/>
    <property type="evidence" value="ECO:0007669"/>
    <property type="project" value="InterPro"/>
</dbReference>
<dbReference type="SUPFAM" id="SSF55856">
    <property type="entry name" value="Cytochrome b5-like heme/steroid binding domain"/>
    <property type="match status" value="1"/>
</dbReference>
<keyword evidence="6" id="KW-0274">FAD</keyword>
<dbReference type="InterPro" id="IPR009075">
    <property type="entry name" value="AcylCo_DH/oxidase_C"/>
</dbReference>
<dbReference type="InterPro" id="IPR001199">
    <property type="entry name" value="Cyt_B5-like_heme/steroid-bd"/>
</dbReference>